<dbReference type="AlphaFoldDB" id="A0A5C6G6F4"/>
<dbReference type="Proteomes" id="UP000317257">
    <property type="component" value="Unassembled WGS sequence"/>
</dbReference>
<accession>A0A5C6G6F4</accession>
<name>A0A5C6G6F4_METRR</name>
<dbReference type="EMBL" id="SBHS01000042">
    <property type="protein sequence ID" value="TWU71553.1"/>
    <property type="molecule type" value="Genomic_DNA"/>
</dbReference>
<comment type="caution">
    <text evidence="2">The sequence shown here is derived from an EMBL/GenBank/DDBJ whole genome shotgun (WGS) entry which is preliminary data.</text>
</comment>
<dbReference type="Pfam" id="PF02212">
    <property type="entry name" value="GED"/>
    <property type="match status" value="1"/>
</dbReference>
<dbReference type="GO" id="GO:0005525">
    <property type="term" value="F:GTP binding"/>
    <property type="evidence" value="ECO:0007669"/>
    <property type="project" value="InterPro"/>
</dbReference>
<evidence type="ECO:0000313" key="3">
    <source>
        <dbReference type="Proteomes" id="UP000317257"/>
    </source>
</evidence>
<dbReference type="InterPro" id="IPR003130">
    <property type="entry name" value="GED"/>
</dbReference>
<dbReference type="GO" id="GO:0003924">
    <property type="term" value="F:GTPase activity"/>
    <property type="evidence" value="ECO:0007669"/>
    <property type="project" value="InterPro"/>
</dbReference>
<evidence type="ECO:0000313" key="2">
    <source>
        <dbReference type="EMBL" id="TWU71553.1"/>
    </source>
</evidence>
<sequence length="337" mass="38068">MGMRRPSFEPQVNYVAVDETASGIFSRISIVGDKFRSDLDSEIKKLLEPHLNRHPITYNHYLTDNVQKAQDERRRKKLSDAFEEIVGPDYYKKGIRMELYPHDLFNKLRWHTKGDMQLHASELATDYMEAYYKVACKNLIDAVSVLAVEQCLVGKLPSLFQAELILDLEDDEITHLAQESDGAAIKRVQCNDKLAVLEAGKEDLNRLDSHRSLSLGNLPLSSRLERSQADDKLVHPVSNEPNGENNTIINSLNIDLPAMESASAATQSDTESLKRADVDSLDELRSRQKRVENGYNLWNGSSEPVPEAEPYVDLSWGGLTLNKDKKKKKSSSLWPDA</sequence>
<protein>
    <recommendedName>
        <fullName evidence="1">GED domain-containing protein</fullName>
    </recommendedName>
</protein>
<gene>
    <name evidence="2" type="ORF">ED733_003071</name>
</gene>
<feature type="domain" description="GED" evidence="1">
    <location>
        <begin position="121"/>
        <end position="212"/>
    </location>
</feature>
<evidence type="ECO:0000259" key="1">
    <source>
        <dbReference type="PROSITE" id="PS51388"/>
    </source>
</evidence>
<proteinExistence type="predicted"/>
<reference evidence="3" key="1">
    <citation type="submission" date="2018-12" db="EMBL/GenBank/DDBJ databases">
        <title>The complete genome of Metarhizium rileyi, a key fungal pathogen of Lepidoptera.</title>
        <authorList>
            <person name="Binneck E."/>
            <person name="Lastra C.C.L."/>
            <person name="Sosa-Gomez D.R."/>
        </authorList>
    </citation>
    <scope>NUCLEOTIDE SEQUENCE [LARGE SCALE GENOMIC DNA]</scope>
    <source>
        <strain evidence="3">Cep018-CH2</strain>
    </source>
</reference>
<organism evidence="2 3">
    <name type="scientific">Metarhizium rileyi (strain RCEF 4871)</name>
    <name type="common">Nomuraea rileyi</name>
    <dbReference type="NCBI Taxonomy" id="1649241"/>
    <lineage>
        <taxon>Eukaryota</taxon>
        <taxon>Fungi</taxon>
        <taxon>Dikarya</taxon>
        <taxon>Ascomycota</taxon>
        <taxon>Pezizomycotina</taxon>
        <taxon>Sordariomycetes</taxon>
        <taxon>Hypocreomycetidae</taxon>
        <taxon>Hypocreales</taxon>
        <taxon>Clavicipitaceae</taxon>
        <taxon>Metarhizium</taxon>
    </lineage>
</organism>
<dbReference type="PROSITE" id="PS51388">
    <property type="entry name" value="GED"/>
    <property type="match status" value="1"/>
</dbReference>
<dbReference type="InterPro" id="IPR020850">
    <property type="entry name" value="GED_dom"/>
</dbReference>